<keyword evidence="3" id="KW-0813">Transport</keyword>
<dbReference type="InterPro" id="IPR051163">
    <property type="entry name" value="Sodium:Solute_Symporter_SSF"/>
</dbReference>
<dbReference type="PROSITE" id="PS00456">
    <property type="entry name" value="NA_SOLUT_SYMP_1"/>
    <property type="match status" value="1"/>
</dbReference>
<comment type="catalytic activity">
    <reaction evidence="12">
        <text>iodide(out) + 2 Na(+)(out) = iodide(in) + 2 Na(+)(in)</text>
        <dbReference type="Rhea" id="RHEA:71207"/>
        <dbReference type="ChEBI" id="CHEBI:16382"/>
        <dbReference type="ChEBI" id="CHEBI:29101"/>
    </reaction>
</comment>
<dbReference type="Gene3D" id="1.20.1730.10">
    <property type="entry name" value="Sodium/glucose cotransporter"/>
    <property type="match status" value="1"/>
</dbReference>
<evidence type="ECO:0000256" key="12">
    <source>
        <dbReference type="ARBA" id="ARBA00036099"/>
    </source>
</evidence>
<evidence type="ECO:0000256" key="8">
    <source>
        <dbReference type="ARBA" id="ARBA00023065"/>
    </source>
</evidence>
<evidence type="ECO:0000256" key="11">
    <source>
        <dbReference type="ARBA" id="ARBA00023201"/>
    </source>
</evidence>
<evidence type="ECO:0000256" key="3">
    <source>
        <dbReference type="ARBA" id="ARBA00022448"/>
    </source>
</evidence>
<dbReference type="EMBL" id="BAABIA010000002">
    <property type="protein sequence ID" value="GAA5135364.1"/>
    <property type="molecule type" value="Genomic_DNA"/>
</dbReference>
<feature type="transmembrane region" description="Helical" evidence="14">
    <location>
        <begin position="39"/>
        <end position="63"/>
    </location>
</feature>
<keyword evidence="9 14" id="KW-0472">Membrane</keyword>
<evidence type="ECO:0000256" key="4">
    <source>
        <dbReference type="ARBA" id="ARBA00022475"/>
    </source>
</evidence>
<keyword evidence="10" id="KW-0325">Glycoprotein</keyword>
<feature type="transmembrane region" description="Helical" evidence="14">
    <location>
        <begin position="75"/>
        <end position="99"/>
    </location>
</feature>
<dbReference type="PANTHER" id="PTHR42985">
    <property type="entry name" value="SODIUM-COUPLED MONOCARBOXYLATE TRANSPORTER"/>
    <property type="match status" value="1"/>
</dbReference>
<dbReference type="InterPro" id="IPR018212">
    <property type="entry name" value="Na/solute_symporter_CS"/>
</dbReference>
<evidence type="ECO:0000313" key="15">
    <source>
        <dbReference type="EMBL" id="GAA5135364.1"/>
    </source>
</evidence>
<feature type="transmembrane region" description="Helical" evidence="14">
    <location>
        <begin position="120"/>
        <end position="142"/>
    </location>
</feature>
<sequence>MSHFTLIDYLLFGSYLLASVLIGLLFVKEQRTMKDFFLAGRSMGSVVVAISVMAAMFSGISYLGGPAEVYVNGLAFGWVLFSFFIATPITTIFILPFFYRARFITAYQYLEERFSLPARLLASGLFILRVLLWLGAATYAPALALQQATGLSLEFSILATGILTTLYTMMGGMKAVIWTDVMQFCVLFGGQIVILLVAVGKIPGGLSEVIHVAQTHGQPMPLASWDPTVRLTWASVILGGAVLNLVQMATDQVAVQRYMTAKDVKTAQRGLWYKLIVTVPVLGLFYGTGSVLRAFYNHHPDPLATHAIEKADQILPWFVVHELPPGLAGVLVAAIFAASMSTISAGLNSLASATMVDFQQRLTDKPLPDDERQIFQARMWTLFYGVLVVALAFVVGQLGTLVEVTNTIIGLVGGPILGMFLCGIFIGRIGPKAILIATVLGFAVSLLVKLNTDISFVWITSVGAGVTILLSGALSFILPGRPAVELEGLTWQQRNDDA</sequence>
<feature type="transmembrane region" description="Helical" evidence="14">
    <location>
        <begin position="231"/>
        <end position="250"/>
    </location>
</feature>
<comment type="caution">
    <text evidence="15">The sequence shown here is derived from an EMBL/GenBank/DDBJ whole genome shotgun (WGS) entry which is preliminary data.</text>
</comment>
<keyword evidence="6 14" id="KW-1133">Transmembrane helix</keyword>
<evidence type="ECO:0000256" key="13">
    <source>
        <dbReference type="RuleBase" id="RU362091"/>
    </source>
</evidence>
<reference evidence="16" key="1">
    <citation type="journal article" date="2019" name="Int. J. Syst. Evol. Microbiol.">
        <title>The Global Catalogue of Microorganisms (GCM) 10K type strain sequencing project: providing services to taxonomists for standard genome sequencing and annotation.</title>
        <authorList>
            <consortium name="The Broad Institute Genomics Platform"/>
            <consortium name="The Broad Institute Genome Sequencing Center for Infectious Disease"/>
            <person name="Wu L."/>
            <person name="Ma J."/>
        </authorList>
    </citation>
    <scope>NUCLEOTIDE SEQUENCE [LARGE SCALE GENOMIC DNA]</scope>
    <source>
        <strain evidence="16">JCM 18053</strain>
    </source>
</reference>
<evidence type="ECO:0000256" key="1">
    <source>
        <dbReference type="ARBA" id="ARBA00004651"/>
    </source>
</evidence>
<feature type="transmembrane region" description="Helical" evidence="14">
    <location>
        <begin position="327"/>
        <end position="351"/>
    </location>
</feature>
<feature type="transmembrane region" description="Helical" evidence="14">
    <location>
        <begin position="408"/>
        <end position="426"/>
    </location>
</feature>
<evidence type="ECO:0000256" key="14">
    <source>
        <dbReference type="SAM" id="Phobius"/>
    </source>
</evidence>
<feature type="transmembrane region" description="Helical" evidence="14">
    <location>
        <begin position="6"/>
        <end position="27"/>
    </location>
</feature>
<dbReference type="NCBIfam" id="TIGR00813">
    <property type="entry name" value="sss"/>
    <property type="match status" value="1"/>
</dbReference>
<keyword evidence="11" id="KW-0739">Sodium transport</keyword>
<feature type="transmembrane region" description="Helical" evidence="14">
    <location>
        <begin position="148"/>
        <end position="169"/>
    </location>
</feature>
<evidence type="ECO:0000313" key="16">
    <source>
        <dbReference type="Proteomes" id="UP001499852"/>
    </source>
</evidence>
<dbReference type="PROSITE" id="PS50283">
    <property type="entry name" value="NA_SOLUT_SYMP_3"/>
    <property type="match status" value="1"/>
</dbReference>
<evidence type="ECO:0000256" key="5">
    <source>
        <dbReference type="ARBA" id="ARBA00022692"/>
    </source>
</evidence>
<proteinExistence type="inferred from homology"/>
<organism evidence="15 16">
    <name type="scientific">Prosthecobacter algae</name>
    <dbReference type="NCBI Taxonomy" id="1144682"/>
    <lineage>
        <taxon>Bacteria</taxon>
        <taxon>Pseudomonadati</taxon>
        <taxon>Verrucomicrobiota</taxon>
        <taxon>Verrucomicrobiia</taxon>
        <taxon>Verrucomicrobiales</taxon>
        <taxon>Verrucomicrobiaceae</taxon>
        <taxon>Prosthecobacter</taxon>
    </lineage>
</organism>
<accession>A0ABP9NXA6</accession>
<evidence type="ECO:0000256" key="9">
    <source>
        <dbReference type="ARBA" id="ARBA00023136"/>
    </source>
</evidence>
<dbReference type="InterPro" id="IPR001734">
    <property type="entry name" value="Na/solute_symporter"/>
</dbReference>
<dbReference type="PANTHER" id="PTHR42985:SF40">
    <property type="entry name" value="LD47995P-RELATED"/>
    <property type="match status" value="1"/>
</dbReference>
<dbReference type="Proteomes" id="UP001499852">
    <property type="component" value="Unassembled WGS sequence"/>
</dbReference>
<feature type="transmembrane region" description="Helical" evidence="14">
    <location>
        <begin position="456"/>
        <end position="478"/>
    </location>
</feature>
<evidence type="ECO:0000256" key="7">
    <source>
        <dbReference type="ARBA" id="ARBA00023053"/>
    </source>
</evidence>
<dbReference type="RefSeq" id="WP_345735124.1">
    <property type="nucleotide sequence ID" value="NZ_BAABIA010000002.1"/>
</dbReference>
<comment type="similarity">
    <text evidence="2 13">Belongs to the sodium:solute symporter (SSF) (TC 2.A.21) family.</text>
</comment>
<dbReference type="Pfam" id="PF00474">
    <property type="entry name" value="SSF"/>
    <property type="match status" value="1"/>
</dbReference>
<keyword evidence="4" id="KW-1003">Cell membrane</keyword>
<keyword evidence="7" id="KW-0915">Sodium</keyword>
<keyword evidence="5 14" id="KW-0812">Transmembrane</keyword>
<comment type="subcellular location">
    <subcellularLocation>
        <location evidence="1">Cell membrane</location>
        <topology evidence="1">Multi-pass membrane protein</topology>
    </subcellularLocation>
</comment>
<name>A0ABP9NXA6_9BACT</name>
<evidence type="ECO:0000256" key="6">
    <source>
        <dbReference type="ARBA" id="ARBA00022989"/>
    </source>
</evidence>
<feature type="transmembrane region" description="Helical" evidence="14">
    <location>
        <begin position="433"/>
        <end position="450"/>
    </location>
</feature>
<keyword evidence="8" id="KW-0406">Ion transport</keyword>
<evidence type="ECO:0000256" key="10">
    <source>
        <dbReference type="ARBA" id="ARBA00023180"/>
    </source>
</evidence>
<gene>
    <name evidence="15" type="ORF">GCM10023213_08500</name>
</gene>
<evidence type="ECO:0000256" key="2">
    <source>
        <dbReference type="ARBA" id="ARBA00006434"/>
    </source>
</evidence>
<feature type="transmembrane region" description="Helical" evidence="14">
    <location>
        <begin position="181"/>
        <end position="199"/>
    </location>
</feature>
<feature type="transmembrane region" description="Helical" evidence="14">
    <location>
        <begin position="271"/>
        <end position="296"/>
    </location>
</feature>
<protein>
    <submittedName>
        <fullName evidence="15">Sodium:solute symporter</fullName>
    </submittedName>
</protein>
<keyword evidence="16" id="KW-1185">Reference proteome</keyword>
<feature type="transmembrane region" description="Helical" evidence="14">
    <location>
        <begin position="382"/>
        <end position="402"/>
    </location>
</feature>
<dbReference type="InterPro" id="IPR038377">
    <property type="entry name" value="Na/Glc_symporter_sf"/>
</dbReference>